<organism evidence="2 4">
    <name type="scientific">Glycomyces lechevalierae</name>
    <dbReference type="NCBI Taxonomy" id="256034"/>
    <lineage>
        <taxon>Bacteria</taxon>
        <taxon>Bacillati</taxon>
        <taxon>Actinomycetota</taxon>
        <taxon>Actinomycetes</taxon>
        <taxon>Glycomycetales</taxon>
        <taxon>Glycomycetaceae</taxon>
        <taxon>Glycomyces</taxon>
    </lineage>
</organism>
<feature type="transmembrane region" description="Helical" evidence="1">
    <location>
        <begin position="87"/>
        <end position="107"/>
    </location>
</feature>
<dbReference type="Proteomes" id="UP001183604">
    <property type="component" value="Unassembled WGS sequence"/>
</dbReference>
<sequence length="157" mass="16419">MDPLQTKPAYHHPIPWQILAALALICCNILSLAFQATLLLIVGDQLPEPGPHLVLGLLAGTGFAALTNVVMAVCIAARRNWARSLEIALCVIGCFYYVPAAVGISLAPVPTSFGLDAGAVLATYLALALSLALLFLLHNEKAAAYTYLGGGAPRPEA</sequence>
<dbReference type="EMBL" id="JAVDYD010000001">
    <property type="protein sequence ID" value="MDR7337071.1"/>
    <property type="molecule type" value="Genomic_DNA"/>
</dbReference>
<evidence type="ECO:0000313" key="4">
    <source>
        <dbReference type="Proteomes" id="UP001145799"/>
    </source>
</evidence>
<dbReference type="AlphaFoldDB" id="A0A9X3PLV2"/>
<feature type="transmembrane region" description="Helical" evidence="1">
    <location>
        <begin position="21"/>
        <end position="41"/>
    </location>
</feature>
<keyword evidence="1" id="KW-0472">Membrane</keyword>
<dbReference type="RefSeq" id="WP_270121772.1">
    <property type="nucleotide sequence ID" value="NZ_BAAAOM010000002.1"/>
</dbReference>
<accession>A0A9X3PLV2</accession>
<gene>
    <name evidence="3" type="ORF">J2S69_000790</name>
    <name evidence="2" type="ORF">O2L01_09975</name>
</gene>
<dbReference type="Proteomes" id="UP001145799">
    <property type="component" value="Unassembled WGS sequence"/>
</dbReference>
<dbReference type="EMBL" id="JAPZVQ010000004">
    <property type="protein sequence ID" value="MDA1385312.1"/>
    <property type="molecule type" value="Genomic_DNA"/>
</dbReference>
<evidence type="ECO:0000256" key="1">
    <source>
        <dbReference type="SAM" id="Phobius"/>
    </source>
</evidence>
<keyword evidence="1" id="KW-1133">Transmembrane helix</keyword>
<comment type="caution">
    <text evidence="2">The sequence shown here is derived from an EMBL/GenBank/DDBJ whole genome shotgun (WGS) entry which is preliminary data.</text>
</comment>
<keyword evidence="5" id="KW-1185">Reference proteome</keyword>
<evidence type="ECO:0000313" key="5">
    <source>
        <dbReference type="Proteomes" id="UP001183604"/>
    </source>
</evidence>
<name>A0A9X3PLV2_9ACTN</name>
<protein>
    <submittedName>
        <fullName evidence="3">Membrane protein</fullName>
    </submittedName>
</protein>
<reference evidence="2" key="1">
    <citation type="submission" date="2022-12" db="EMBL/GenBank/DDBJ databases">
        <title>Gycomyces niveus sp.nov., a novel actinomycete isolated from soil in Shouguang.</title>
        <authorList>
            <person name="Yang X."/>
        </authorList>
    </citation>
    <scope>NUCLEOTIDE SEQUENCE</scope>
    <source>
        <strain evidence="2">DSM 44724</strain>
    </source>
</reference>
<feature type="transmembrane region" description="Helical" evidence="1">
    <location>
        <begin position="119"/>
        <end position="137"/>
    </location>
</feature>
<keyword evidence="1" id="KW-0812">Transmembrane</keyword>
<evidence type="ECO:0000313" key="3">
    <source>
        <dbReference type="EMBL" id="MDR7337071.1"/>
    </source>
</evidence>
<reference evidence="3 5" key="2">
    <citation type="submission" date="2023-07" db="EMBL/GenBank/DDBJ databases">
        <title>Sequencing the genomes of 1000 actinobacteria strains.</title>
        <authorList>
            <person name="Klenk H.-P."/>
        </authorList>
    </citation>
    <scope>NUCLEOTIDE SEQUENCE [LARGE SCALE GENOMIC DNA]</scope>
    <source>
        <strain evidence="3 5">DSM 44724</strain>
    </source>
</reference>
<feature type="transmembrane region" description="Helical" evidence="1">
    <location>
        <begin position="53"/>
        <end position="75"/>
    </location>
</feature>
<evidence type="ECO:0000313" key="2">
    <source>
        <dbReference type="EMBL" id="MDA1385312.1"/>
    </source>
</evidence>
<proteinExistence type="predicted"/>